<gene>
    <name evidence="1" type="ORF">JI741_26495</name>
</gene>
<dbReference type="Proteomes" id="UP000613030">
    <property type="component" value="Unassembled WGS sequence"/>
</dbReference>
<dbReference type="RefSeq" id="WP_202014716.1">
    <property type="nucleotide sequence ID" value="NZ_JAERRB010000012.1"/>
</dbReference>
<sequence>MKNTEHLVSVKRSYFNILALFLGDEKIETRFLRCLLKWGFQLHLNPEDLKHADVDISNLKFNSVGDKVEKLESIYHLVYMIYLDEVVEDVELEVATIYAQELGFKPTVVSELFKSIATEPYDETSTRNVRQEVMDFLKLYEG</sequence>
<protein>
    <recommendedName>
        <fullName evidence="3">TerB family tellurite resistance protein</fullName>
    </recommendedName>
</protein>
<name>A0ABS1KZB2_9BACT</name>
<dbReference type="SUPFAM" id="SSF158682">
    <property type="entry name" value="TerB-like"/>
    <property type="match status" value="1"/>
</dbReference>
<accession>A0ABS1KZB2</accession>
<dbReference type="EMBL" id="JAERRB010000012">
    <property type="protein sequence ID" value="MBL0744811.1"/>
    <property type="molecule type" value="Genomic_DNA"/>
</dbReference>
<proteinExistence type="predicted"/>
<evidence type="ECO:0000313" key="1">
    <source>
        <dbReference type="EMBL" id="MBL0744811.1"/>
    </source>
</evidence>
<reference evidence="1 2" key="1">
    <citation type="submission" date="2021-01" db="EMBL/GenBank/DDBJ databases">
        <title>Chryseolinea sp. Jin1 Genome sequencing and assembly.</title>
        <authorList>
            <person name="Kim I."/>
        </authorList>
    </citation>
    <scope>NUCLEOTIDE SEQUENCE [LARGE SCALE GENOMIC DNA]</scope>
    <source>
        <strain evidence="1 2">Jin1</strain>
    </source>
</reference>
<evidence type="ECO:0008006" key="3">
    <source>
        <dbReference type="Google" id="ProtNLM"/>
    </source>
</evidence>
<comment type="caution">
    <text evidence="1">The sequence shown here is derived from an EMBL/GenBank/DDBJ whole genome shotgun (WGS) entry which is preliminary data.</text>
</comment>
<keyword evidence="2" id="KW-1185">Reference proteome</keyword>
<dbReference type="InterPro" id="IPR029024">
    <property type="entry name" value="TerB-like"/>
</dbReference>
<organism evidence="1 2">
    <name type="scientific">Chryseolinea lacunae</name>
    <dbReference type="NCBI Taxonomy" id="2801331"/>
    <lineage>
        <taxon>Bacteria</taxon>
        <taxon>Pseudomonadati</taxon>
        <taxon>Bacteroidota</taxon>
        <taxon>Cytophagia</taxon>
        <taxon>Cytophagales</taxon>
        <taxon>Fulvivirgaceae</taxon>
        <taxon>Chryseolinea</taxon>
    </lineage>
</organism>
<evidence type="ECO:0000313" key="2">
    <source>
        <dbReference type="Proteomes" id="UP000613030"/>
    </source>
</evidence>